<evidence type="ECO:0000313" key="3">
    <source>
        <dbReference type="EMBL" id="MXQ66494.1"/>
    </source>
</evidence>
<gene>
    <name evidence="3" type="ORF">GQ466_20975</name>
</gene>
<organism evidence="3 4">
    <name type="scientific">Actinomadura rayongensis</name>
    <dbReference type="NCBI Taxonomy" id="1429076"/>
    <lineage>
        <taxon>Bacteria</taxon>
        <taxon>Bacillati</taxon>
        <taxon>Actinomycetota</taxon>
        <taxon>Actinomycetes</taxon>
        <taxon>Streptosporangiales</taxon>
        <taxon>Thermomonosporaceae</taxon>
        <taxon>Actinomadura</taxon>
    </lineage>
</organism>
<keyword evidence="2" id="KW-0732">Signal</keyword>
<feature type="signal peptide" evidence="2">
    <location>
        <begin position="1"/>
        <end position="29"/>
    </location>
</feature>
<reference evidence="3 4" key="1">
    <citation type="submission" date="2019-12" db="EMBL/GenBank/DDBJ databases">
        <title>Nocardia macrotermitis sp. nov. and Nocardia aurantia sp. nov., isolated from the gut of the fungus growing-termite Macrotermes natalensis.</title>
        <authorList>
            <person name="Christine B."/>
            <person name="Rene B."/>
        </authorList>
    </citation>
    <scope>NUCLEOTIDE SEQUENCE [LARGE SCALE GENOMIC DNA]</scope>
    <source>
        <strain evidence="3 4">DSM 102126</strain>
    </source>
</reference>
<dbReference type="Proteomes" id="UP000431901">
    <property type="component" value="Unassembled WGS sequence"/>
</dbReference>
<sequence length="71" mass="7210">MKRTLVLVLAGAATAGVLVAAGFALSASADGPKPADDPGASTSGPVQKQDPGYWTKERMEQAQPAPMPTDD</sequence>
<dbReference type="OrthoDB" id="4334474at2"/>
<feature type="chain" id="PRO_5026124147" evidence="2">
    <location>
        <begin position="30"/>
        <end position="71"/>
    </location>
</feature>
<proteinExistence type="predicted"/>
<evidence type="ECO:0000256" key="2">
    <source>
        <dbReference type="SAM" id="SignalP"/>
    </source>
</evidence>
<name>A0A6I4WHN6_9ACTN</name>
<evidence type="ECO:0000256" key="1">
    <source>
        <dbReference type="SAM" id="MobiDB-lite"/>
    </source>
</evidence>
<feature type="region of interest" description="Disordered" evidence="1">
    <location>
        <begin position="27"/>
        <end position="71"/>
    </location>
</feature>
<evidence type="ECO:0000313" key="4">
    <source>
        <dbReference type="Proteomes" id="UP000431901"/>
    </source>
</evidence>
<protein>
    <submittedName>
        <fullName evidence="3">Uncharacterized protein</fullName>
    </submittedName>
</protein>
<dbReference type="RefSeq" id="WP_161104685.1">
    <property type="nucleotide sequence ID" value="NZ_JBHLYI010000007.1"/>
</dbReference>
<accession>A0A6I4WHN6</accession>
<dbReference type="EMBL" id="WUTW01000004">
    <property type="protein sequence ID" value="MXQ66494.1"/>
    <property type="molecule type" value="Genomic_DNA"/>
</dbReference>
<keyword evidence="4" id="KW-1185">Reference proteome</keyword>
<comment type="caution">
    <text evidence="3">The sequence shown here is derived from an EMBL/GenBank/DDBJ whole genome shotgun (WGS) entry which is preliminary data.</text>
</comment>
<dbReference type="AlphaFoldDB" id="A0A6I4WHN6"/>